<evidence type="ECO:0000256" key="6">
    <source>
        <dbReference type="ARBA" id="ARBA00022960"/>
    </source>
</evidence>
<feature type="region of interest" description="Disordered" evidence="10">
    <location>
        <begin position="271"/>
        <end position="299"/>
    </location>
</feature>
<gene>
    <name evidence="12" type="ORF">DW2_07373</name>
</gene>
<comment type="pathway">
    <text evidence="1 9">Cell wall biogenesis; peptidoglycan biosynthesis.</text>
</comment>
<evidence type="ECO:0000313" key="12">
    <source>
        <dbReference type="EMBL" id="KFE35765.1"/>
    </source>
</evidence>
<dbReference type="STRING" id="1317124.DW2_07373"/>
<keyword evidence="4" id="KW-0808">Transferase</keyword>
<dbReference type="GO" id="GO:0018104">
    <property type="term" value="P:peptidoglycan-protein cross-linking"/>
    <property type="evidence" value="ECO:0007669"/>
    <property type="project" value="TreeGrafter"/>
</dbReference>
<organism evidence="12 13">
    <name type="scientific">Thioclava atlantica</name>
    <dbReference type="NCBI Taxonomy" id="1317124"/>
    <lineage>
        <taxon>Bacteria</taxon>
        <taxon>Pseudomonadati</taxon>
        <taxon>Pseudomonadota</taxon>
        <taxon>Alphaproteobacteria</taxon>
        <taxon>Rhodobacterales</taxon>
        <taxon>Paracoccaceae</taxon>
        <taxon>Thioclava</taxon>
    </lineage>
</organism>
<dbReference type="CDD" id="cd16913">
    <property type="entry name" value="YkuD_like"/>
    <property type="match status" value="1"/>
</dbReference>
<keyword evidence="8 9" id="KW-0961">Cell wall biogenesis/degradation</keyword>
<reference evidence="13" key="1">
    <citation type="submission" date="2013-04" db="EMBL/GenBank/DDBJ databases">
        <title>Thioclava sp. 13D2W-2 Genome Sequencing.</title>
        <authorList>
            <person name="Lai Q."/>
            <person name="Li G."/>
            <person name="Shao Z."/>
        </authorList>
    </citation>
    <scope>NUCLEOTIDE SEQUENCE [LARGE SCALE GENOMIC DNA]</scope>
    <source>
        <strain evidence="13">13D2W-2</strain>
    </source>
</reference>
<evidence type="ECO:0000256" key="5">
    <source>
        <dbReference type="ARBA" id="ARBA00022801"/>
    </source>
</evidence>
<dbReference type="GO" id="GO:0016757">
    <property type="term" value="F:glycosyltransferase activity"/>
    <property type="evidence" value="ECO:0007669"/>
    <property type="project" value="UniProtKB-KW"/>
</dbReference>
<dbReference type="GO" id="GO:0005576">
    <property type="term" value="C:extracellular region"/>
    <property type="evidence" value="ECO:0007669"/>
    <property type="project" value="TreeGrafter"/>
</dbReference>
<feature type="active site" description="Proton donor/acceptor" evidence="9">
    <location>
        <position position="169"/>
    </location>
</feature>
<dbReference type="Proteomes" id="UP000028607">
    <property type="component" value="Unassembled WGS sequence"/>
</dbReference>
<evidence type="ECO:0000313" key="13">
    <source>
        <dbReference type="Proteomes" id="UP000028607"/>
    </source>
</evidence>
<evidence type="ECO:0000256" key="9">
    <source>
        <dbReference type="PROSITE-ProRule" id="PRU01373"/>
    </source>
</evidence>
<keyword evidence="13" id="KW-1185">Reference proteome</keyword>
<evidence type="ECO:0000256" key="8">
    <source>
        <dbReference type="ARBA" id="ARBA00023316"/>
    </source>
</evidence>
<accession>A0A085TYG8</accession>
<dbReference type="PROSITE" id="PS52029">
    <property type="entry name" value="LD_TPASE"/>
    <property type="match status" value="1"/>
</dbReference>
<evidence type="ECO:0000256" key="7">
    <source>
        <dbReference type="ARBA" id="ARBA00022984"/>
    </source>
</evidence>
<dbReference type="PATRIC" id="fig|1317124.6.peg.1494"/>
<dbReference type="PANTHER" id="PTHR30582:SF24">
    <property type="entry name" value="L,D-TRANSPEPTIDASE ERFK_SRFK-RELATED"/>
    <property type="match status" value="1"/>
</dbReference>
<dbReference type="SUPFAM" id="SSF141523">
    <property type="entry name" value="L,D-transpeptidase catalytic domain-like"/>
    <property type="match status" value="1"/>
</dbReference>
<dbReference type="EMBL" id="AQRC01000004">
    <property type="protein sequence ID" value="KFE35765.1"/>
    <property type="molecule type" value="Genomic_DNA"/>
</dbReference>
<dbReference type="GO" id="GO:0008360">
    <property type="term" value="P:regulation of cell shape"/>
    <property type="evidence" value="ECO:0007669"/>
    <property type="project" value="UniProtKB-UniRule"/>
</dbReference>
<feature type="domain" description="L,D-TPase catalytic" evidence="11">
    <location>
        <begin position="72"/>
        <end position="209"/>
    </location>
</feature>
<dbReference type="InterPro" id="IPR038063">
    <property type="entry name" value="Transpep_catalytic_dom"/>
</dbReference>
<keyword evidence="6 9" id="KW-0133">Cell shape</keyword>
<evidence type="ECO:0000256" key="10">
    <source>
        <dbReference type="SAM" id="MobiDB-lite"/>
    </source>
</evidence>
<evidence type="ECO:0000256" key="1">
    <source>
        <dbReference type="ARBA" id="ARBA00004752"/>
    </source>
</evidence>
<comment type="caution">
    <text evidence="12">The sequence shown here is derived from an EMBL/GenBank/DDBJ whole genome shotgun (WGS) entry which is preliminary data.</text>
</comment>
<dbReference type="UniPathway" id="UPA00219"/>
<feature type="active site" description="Nucleophile" evidence="9">
    <location>
        <position position="185"/>
    </location>
</feature>
<name>A0A085TYG8_9RHOB</name>
<dbReference type="Pfam" id="PF03734">
    <property type="entry name" value="YkuD"/>
    <property type="match status" value="1"/>
</dbReference>
<dbReference type="AlphaFoldDB" id="A0A085TYG8"/>
<dbReference type="eggNOG" id="COG1376">
    <property type="taxonomic scope" value="Bacteria"/>
</dbReference>
<proteinExistence type="inferred from homology"/>
<dbReference type="FunFam" id="2.40.440.10:FF:000002">
    <property type="entry name" value="L,D-transpeptidase ErfK/SrfK"/>
    <property type="match status" value="1"/>
</dbReference>
<feature type="region of interest" description="Disordered" evidence="10">
    <location>
        <begin position="20"/>
        <end position="44"/>
    </location>
</feature>
<keyword evidence="7 9" id="KW-0573">Peptidoglycan synthesis</keyword>
<evidence type="ECO:0000259" key="11">
    <source>
        <dbReference type="PROSITE" id="PS52029"/>
    </source>
</evidence>
<reference evidence="12 13" key="2">
    <citation type="journal article" date="2015" name="Antonie Van Leeuwenhoek">
        <title>Thioclava indica sp. nov., isolated from surface seawater of the Indian Ocean.</title>
        <authorList>
            <person name="Liu Y."/>
            <person name="Lai Q."/>
            <person name="Du J."/>
            <person name="Xu H."/>
            <person name="Jiang L."/>
            <person name="Shao Z."/>
        </authorList>
    </citation>
    <scope>NUCLEOTIDE SEQUENCE [LARGE SCALE GENOMIC DNA]</scope>
    <source>
        <strain evidence="12 13">13D2W-2</strain>
    </source>
</reference>
<dbReference type="Gene3D" id="2.40.440.10">
    <property type="entry name" value="L,D-transpeptidase catalytic domain-like"/>
    <property type="match status" value="1"/>
</dbReference>
<evidence type="ECO:0000256" key="2">
    <source>
        <dbReference type="ARBA" id="ARBA00005992"/>
    </source>
</evidence>
<dbReference type="GO" id="GO:0071555">
    <property type="term" value="P:cell wall organization"/>
    <property type="evidence" value="ECO:0007669"/>
    <property type="project" value="UniProtKB-UniRule"/>
</dbReference>
<protein>
    <submittedName>
        <fullName evidence="12">ErfK/YbiS/YcfS/YnhG family protein</fullName>
    </submittedName>
</protein>
<evidence type="ECO:0000256" key="3">
    <source>
        <dbReference type="ARBA" id="ARBA00022676"/>
    </source>
</evidence>
<dbReference type="PANTHER" id="PTHR30582">
    <property type="entry name" value="L,D-TRANSPEPTIDASE"/>
    <property type="match status" value="1"/>
</dbReference>
<comment type="similarity">
    <text evidence="2">Belongs to the YkuD family.</text>
</comment>
<dbReference type="InterPro" id="IPR005490">
    <property type="entry name" value="LD_TPept_cat_dom"/>
</dbReference>
<keyword evidence="3" id="KW-0328">Glycosyltransferase</keyword>
<dbReference type="InterPro" id="IPR050979">
    <property type="entry name" value="LD-transpeptidase"/>
</dbReference>
<sequence length="299" mass="32376">MILLGVAGLLAACASEPHSYAAPQPTQSSKAVPAHYQSREDDGKEIPAVNPKYLVERNRRQIVPYYGPEAVGTIVVDPYARFLYYITEPGKAERYGVAVGREGKGFSGDATIERKQEYPSWRPTNNMIKEDPEVYGPLKDGLPGGLDNPLGARALYLYENGRDTYYRIHGTMDPSSIGRATSAGCIRLFNQDIIDLFSKVPKGTQVKVRTREESLKFEGPVVQLHSGYVVSAYNQVAINEDEAAWKAGMIPDQNKVEQEQHAASVAMAEEVGASGENASSKDCGYPGSGPCPGGATATN</sequence>
<evidence type="ECO:0000256" key="4">
    <source>
        <dbReference type="ARBA" id="ARBA00022679"/>
    </source>
</evidence>
<dbReference type="RefSeq" id="WP_337588235.1">
    <property type="nucleotide sequence ID" value="NZ_AQRC01000004.1"/>
</dbReference>
<keyword evidence="5" id="KW-0378">Hydrolase</keyword>
<dbReference type="GO" id="GO:0071972">
    <property type="term" value="F:peptidoglycan L,D-transpeptidase activity"/>
    <property type="evidence" value="ECO:0007669"/>
    <property type="project" value="TreeGrafter"/>
</dbReference>